<dbReference type="InterPro" id="IPR000653">
    <property type="entry name" value="DegT/StrS_aminotransferase"/>
</dbReference>
<reference evidence="2" key="1">
    <citation type="submission" date="2009-10" db="EMBL/GenBank/DDBJ databases">
        <title>Diversity of trophic interactions inside an arsenic-rich microbial ecosystem.</title>
        <authorList>
            <person name="Bertin P.N."/>
            <person name="Heinrich-Salmeron A."/>
            <person name="Pelletier E."/>
            <person name="Goulhen-Chollet F."/>
            <person name="Arsene-Ploetze F."/>
            <person name="Gallien S."/>
            <person name="Calteau A."/>
            <person name="Vallenet D."/>
            <person name="Casiot C."/>
            <person name="Chane-Woon-Ming B."/>
            <person name="Giloteaux L."/>
            <person name="Barakat M."/>
            <person name="Bonnefoy V."/>
            <person name="Bruneel O."/>
            <person name="Chandler M."/>
            <person name="Cleiss J."/>
            <person name="Duran R."/>
            <person name="Elbaz-Poulichet F."/>
            <person name="Fonknechten N."/>
            <person name="Lauga B."/>
            <person name="Mornico D."/>
            <person name="Ortet P."/>
            <person name="Schaeffer C."/>
            <person name="Siguier P."/>
            <person name="Alexander Thil Smith A."/>
            <person name="Van Dorsselaer A."/>
            <person name="Weissenbach J."/>
            <person name="Medigue C."/>
            <person name="Le Paslier D."/>
        </authorList>
    </citation>
    <scope>NUCLEOTIDE SEQUENCE</scope>
</reference>
<name>E6PC93_9ZZZZ</name>
<dbReference type="GO" id="GO:0000271">
    <property type="term" value="P:polysaccharide biosynthetic process"/>
    <property type="evidence" value="ECO:0007669"/>
    <property type="project" value="TreeGrafter"/>
</dbReference>
<proteinExistence type="predicted"/>
<dbReference type="InterPro" id="IPR015421">
    <property type="entry name" value="PyrdxlP-dep_Trfase_major"/>
</dbReference>
<dbReference type="GO" id="GO:0030170">
    <property type="term" value="F:pyridoxal phosphate binding"/>
    <property type="evidence" value="ECO:0007669"/>
    <property type="project" value="TreeGrafter"/>
</dbReference>
<dbReference type="PANTHER" id="PTHR30244:SF9">
    <property type="entry name" value="PROTEIN RV3402C"/>
    <property type="match status" value="1"/>
</dbReference>
<dbReference type="SUPFAM" id="SSF53383">
    <property type="entry name" value="PLP-dependent transferases"/>
    <property type="match status" value="1"/>
</dbReference>
<dbReference type="GO" id="GO:0008483">
    <property type="term" value="F:transaminase activity"/>
    <property type="evidence" value="ECO:0007669"/>
    <property type="project" value="UniProtKB-KW"/>
</dbReference>
<dbReference type="Gene3D" id="3.40.640.10">
    <property type="entry name" value="Type I PLP-dependent aspartate aminotransferase-like (Major domain)"/>
    <property type="match status" value="1"/>
</dbReference>
<dbReference type="Pfam" id="PF01041">
    <property type="entry name" value="DegT_DnrJ_EryC1"/>
    <property type="match status" value="1"/>
</dbReference>
<dbReference type="AlphaFoldDB" id="E6PC93"/>
<keyword evidence="1" id="KW-0663">Pyridoxal phosphate</keyword>
<dbReference type="PIRSF" id="PIRSF000390">
    <property type="entry name" value="PLP_StrS"/>
    <property type="match status" value="1"/>
</dbReference>
<sequence length="372" mass="40434">MRNPDLANVPVMRPQLPTAEELRPYIERIDAARYYSNHGPLLRELESAFAAHFDVTSDRVALVNNGTVALSAALVAAGARAGSKCLMPSWTFVGSAAAAWAANLVPHFVDVDPETWMLDLDRLKGRPDLAEVGAVMIVSAFGSPVDTAACDRFTDETGIPVIIDCAASFDTVATVPIAAPGRSPIMISLHATKVLGTGEGGLVLSTDETLIRRLNQVCNFGVWDSPAGQILGYNGKLNEYNAAVGLAFLKTWPERRARLAALTDRYAKLLRTKAGIDVLPSFGSGWVSCYCNIAPKLRDFNQNIQALSNLGIETRRWWQNGVHVQPAYRGFPRDPLPITERLAERVFGLPFFHDLSDSDFERVASGIDVIVG</sequence>
<dbReference type="InterPro" id="IPR015424">
    <property type="entry name" value="PyrdxlP-dep_Trfase"/>
</dbReference>
<organism evidence="2">
    <name type="scientific">mine drainage metagenome</name>
    <dbReference type="NCBI Taxonomy" id="410659"/>
    <lineage>
        <taxon>unclassified sequences</taxon>
        <taxon>metagenomes</taxon>
        <taxon>ecological metagenomes</taxon>
    </lineage>
</organism>
<evidence type="ECO:0000313" key="2">
    <source>
        <dbReference type="EMBL" id="CBH74076.1"/>
    </source>
</evidence>
<keyword evidence="2" id="KW-0808">Transferase</keyword>
<gene>
    <name evidence="2" type="ORF">CARN1_1963</name>
</gene>
<dbReference type="PANTHER" id="PTHR30244">
    <property type="entry name" value="TRANSAMINASE"/>
    <property type="match status" value="1"/>
</dbReference>
<keyword evidence="2" id="KW-0032">Aminotransferase</keyword>
<dbReference type="EMBL" id="CABL01000001">
    <property type="protein sequence ID" value="CBH74076.1"/>
    <property type="molecule type" value="Genomic_DNA"/>
</dbReference>
<accession>E6PC93</accession>
<evidence type="ECO:0000256" key="1">
    <source>
        <dbReference type="ARBA" id="ARBA00022898"/>
    </source>
</evidence>
<protein>
    <submittedName>
        <fullName evidence="2">DegT/DnrJ/EryC1/StrS aminotransferase</fullName>
    </submittedName>
</protein>
<comment type="caution">
    <text evidence="2">The sequence shown here is derived from an EMBL/GenBank/DDBJ whole genome shotgun (WGS) entry which is preliminary data.</text>
</comment>